<dbReference type="Gene3D" id="3.30.2230.10">
    <property type="entry name" value="DUSP-like"/>
    <property type="match status" value="1"/>
</dbReference>
<dbReference type="PANTHER" id="PTHR21646:SF24">
    <property type="entry name" value="UBIQUITIN CARBOXYL-TERMINAL HYDROLASE"/>
    <property type="match status" value="1"/>
</dbReference>
<feature type="region of interest" description="Disordered" evidence="12">
    <location>
        <begin position="260"/>
        <end position="303"/>
    </location>
</feature>
<evidence type="ECO:0000256" key="7">
    <source>
        <dbReference type="ARBA" id="ARBA00022786"/>
    </source>
</evidence>
<keyword evidence="5" id="KW-0479">Metal-binding</keyword>
<dbReference type="InterPro" id="IPR019734">
    <property type="entry name" value="TPR_rpt"/>
</dbReference>
<evidence type="ECO:0000259" key="15">
    <source>
        <dbReference type="PROSITE" id="PS51283"/>
    </source>
</evidence>
<evidence type="ECO:0000256" key="2">
    <source>
        <dbReference type="ARBA" id="ARBA00009085"/>
    </source>
</evidence>
<evidence type="ECO:0000256" key="1">
    <source>
        <dbReference type="ARBA" id="ARBA00000707"/>
    </source>
</evidence>
<comment type="similarity">
    <text evidence="2">Belongs to the peptidase C19 family.</text>
</comment>
<dbReference type="InterPro" id="IPR006615">
    <property type="entry name" value="Pept_C19_DUSP"/>
</dbReference>
<dbReference type="PROSITE" id="PS01360">
    <property type="entry name" value="ZF_MYND_1"/>
    <property type="match status" value="1"/>
</dbReference>
<comment type="catalytic activity">
    <reaction evidence="1">
        <text>Thiol-dependent hydrolysis of ester, thioester, amide, peptide and isopeptide bonds formed by the C-terminal Gly of ubiquitin (a 76-residue protein attached to proteins as an intracellular targeting signal).</text>
        <dbReference type="EC" id="3.4.19.12"/>
    </reaction>
</comment>
<dbReference type="SUPFAM" id="SSF143791">
    <property type="entry name" value="DUSP-like"/>
    <property type="match status" value="1"/>
</dbReference>
<dbReference type="GO" id="GO:0008270">
    <property type="term" value="F:zinc ion binding"/>
    <property type="evidence" value="ECO:0007669"/>
    <property type="project" value="UniProtKB-KW"/>
</dbReference>
<reference evidence="16 17" key="1">
    <citation type="submission" date="2019-01" db="EMBL/GenBank/DDBJ databases">
        <authorList>
            <person name="Ferrante I. M."/>
        </authorList>
    </citation>
    <scope>NUCLEOTIDE SEQUENCE [LARGE SCALE GENOMIC DNA]</scope>
    <source>
        <strain evidence="16 17">B856</strain>
    </source>
</reference>
<dbReference type="InterPro" id="IPR038765">
    <property type="entry name" value="Papain-like_cys_pep_sf"/>
</dbReference>
<evidence type="ECO:0000256" key="9">
    <source>
        <dbReference type="ARBA" id="ARBA00022807"/>
    </source>
</evidence>
<dbReference type="InterPro" id="IPR028889">
    <property type="entry name" value="USP"/>
</dbReference>
<dbReference type="OrthoDB" id="265776at2759"/>
<protein>
    <recommendedName>
        <fullName evidence="3">ubiquitinyl hydrolase 1</fullName>
        <ecNumber evidence="3">3.4.19.12</ecNumber>
    </recommendedName>
</protein>
<dbReference type="InterPro" id="IPR018200">
    <property type="entry name" value="USP_CS"/>
</dbReference>
<keyword evidence="6 11" id="KW-0863">Zinc-finger</keyword>
<feature type="compositionally biased region" description="Low complexity" evidence="12">
    <location>
        <begin position="223"/>
        <end position="235"/>
    </location>
</feature>
<dbReference type="EMBL" id="CAACVS010000261">
    <property type="protein sequence ID" value="VEU40165.1"/>
    <property type="molecule type" value="Genomic_DNA"/>
</dbReference>
<dbReference type="GO" id="GO:0006508">
    <property type="term" value="P:proteolysis"/>
    <property type="evidence" value="ECO:0007669"/>
    <property type="project" value="UniProtKB-KW"/>
</dbReference>
<dbReference type="InterPro" id="IPR035927">
    <property type="entry name" value="DUSP-like_sf"/>
</dbReference>
<evidence type="ECO:0000256" key="6">
    <source>
        <dbReference type="ARBA" id="ARBA00022771"/>
    </source>
</evidence>
<keyword evidence="7" id="KW-0833">Ubl conjugation pathway</keyword>
<keyword evidence="4" id="KW-0645">Protease</keyword>
<dbReference type="InterPro" id="IPR050185">
    <property type="entry name" value="Ub_carboxyl-term_hydrolase"/>
</dbReference>
<sequence length="1229" mass="136600">METAATERESPAEQGGARVPGGGAAAEEPETDEGPADRPPRLLPLQNQASHGRSFSGAGLSPVGSKGEPRSWSPLGWKAEGNVRFGNEDWEGALAAYRSGLEALEQQEQQQQQQQQQQQRKTGTEPTNTDDRALEIALRSNAAFSLLKLQRYDRAEEECSTLLSISPHNSKALYRRACAREGSYFACSVDDAGEKNRTSKFIERKKELLDGAIADLKQAVQQSSSGSGTDGSNTNENKRKSNAGILKQCRRSLDRLQKEYDRQETRRWQPDGPKQTDSDGNRTNDNNTDSAPPPQKGLQSQQKQDVLRLLLARYQNGRVAPGEAFFLLEWNWWVGWCRYVNFFDCPAAKTKDASERSRRLLSYLPPGASLPLRLRKDYNDDDDDSSDDEDDNNNPLPVVPGPIDNSELTVTPGDVFFEQWYLPVPGLRTGTDRTKTSPGQGDSSVAGRPSLRPNLVRGYHYEILPREVYGALRSWYGEATKSLCRRARNDGTIALYPPGPVLRSSKLGVLDRSVPRCNACLAPGASLRCRRCMAVRYCSRACQESHWRYHRPSCRPVVAEQGEPGAPRKPPEIPFPSEGGRSGLNNLGNTCFMNSALQSLGHATPLTRHFLSNRFRSDLNASNPLGTGGKLAHAYEAFVKDAWMRAGRGAVSPTALKRAIALFAPRFANRNQHDAQEFLAYLLDGLHEDLNRIRRAPYVEMPDVTDGQNTTIAAAEAWNAHRRRNDSLVMDAFYGQFQSTCVCPRCNHVSVSFDAFNHVSLEIPSSGAAWATVAVPVLVHFSDGNRKPVRYGVTLRKQASVLDLKRAVASLSKIPPEKLIVTDVYENSIYKLLDDKQSILSIKSTEDTIVAYEVTPYTVKDTLHMIVTHSLSTDPSRSGEAYADQTTSGAVGGTDGGKGAGSDGNGDGPEENYFGLPFMTSIDAKNSSCRDLWQLLRGLVRRMVPEFTGPIAGEGGSRPEKVLVVHVVDAQGRPRRIVPKMGASGATSVLPECSKTLLSSILGEDCAENFLFLNLVWKPLASNKKNGSRIDPKRFLDFDIDPTLTEAIRRQQSTSRSSTKQGVTLDQCFHSFSRPERLDRNNMWYCSRCKDHVQALKTMKLWRLPNILVVHLKRFEFKHALRRDKLTTYVDFPLAGLDMNAHCARSNTTTDKNDFANSYVPADYDLFAVVNHYGRLGFGHYTSFAMQWDETGISKEWNAFDDSSVHPVEPSEVQSSAAYILFYRRRVFH</sequence>
<keyword evidence="17" id="KW-1185">Reference proteome</keyword>
<dbReference type="Pfam" id="PF01753">
    <property type="entry name" value="zf-MYND"/>
    <property type="match status" value="1"/>
</dbReference>
<dbReference type="GO" id="GO:0004843">
    <property type="term" value="F:cysteine-type deubiquitinase activity"/>
    <property type="evidence" value="ECO:0007669"/>
    <property type="project" value="UniProtKB-EC"/>
</dbReference>
<feature type="domain" description="USP" evidence="13">
    <location>
        <begin position="582"/>
        <end position="1226"/>
    </location>
</feature>
<evidence type="ECO:0000259" key="14">
    <source>
        <dbReference type="PROSITE" id="PS50865"/>
    </source>
</evidence>
<dbReference type="SUPFAM" id="SSF48452">
    <property type="entry name" value="TPR-like"/>
    <property type="match status" value="1"/>
</dbReference>
<feature type="compositionally biased region" description="Basic and acidic residues" evidence="12">
    <location>
        <begin position="260"/>
        <end position="282"/>
    </location>
</feature>
<evidence type="ECO:0000256" key="10">
    <source>
        <dbReference type="ARBA" id="ARBA00022833"/>
    </source>
</evidence>
<evidence type="ECO:0000313" key="16">
    <source>
        <dbReference type="EMBL" id="VEU40165.1"/>
    </source>
</evidence>
<feature type="region of interest" description="Disordered" evidence="12">
    <location>
        <begin position="372"/>
        <end position="405"/>
    </location>
</feature>
<keyword evidence="8" id="KW-0378">Hydrolase</keyword>
<evidence type="ECO:0000256" key="11">
    <source>
        <dbReference type="PROSITE-ProRule" id="PRU00134"/>
    </source>
</evidence>
<dbReference type="SUPFAM" id="SSF54001">
    <property type="entry name" value="Cysteine proteinases"/>
    <property type="match status" value="1"/>
</dbReference>
<gene>
    <name evidence="16" type="ORF">PSNMU_V1.4_AUG-EV-PASAV3_0070430</name>
</gene>
<feature type="compositionally biased region" description="Low complexity" evidence="12">
    <location>
        <begin position="106"/>
        <end position="119"/>
    </location>
</feature>
<dbReference type="AlphaFoldDB" id="A0A448ZDP4"/>
<feature type="region of interest" description="Disordered" evidence="12">
    <location>
        <begin position="428"/>
        <end position="450"/>
    </location>
</feature>
<dbReference type="CDD" id="cd17039">
    <property type="entry name" value="Ubl_ubiquitin_like"/>
    <property type="match status" value="1"/>
</dbReference>
<dbReference type="PROSITE" id="PS00972">
    <property type="entry name" value="USP_1"/>
    <property type="match status" value="1"/>
</dbReference>
<dbReference type="GO" id="GO:0016579">
    <property type="term" value="P:protein deubiquitination"/>
    <property type="evidence" value="ECO:0007669"/>
    <property type="project" value="InterPro"/>
</dbReference>
<dbReference type="Gene3D" id="6.10.140.2220">
    <property type="match status" value="1"/>
</dbReference>
<feature type="domain" description="DUSP" evidence="15">
    <location>
        <begin position="298"/>
        <end position="488"/>
    </location>
</feature>
<accession>A0A448ZDP4</accession>
<dbReference type="PROSITE" id="PS00973">
    <property type="entry name" value="USP_2"/>
    <property type="match status" value="1"/>
</dbReference>
<dbReference type="EC" id="3.4.19.12" evidence="3"/>
<dbReference type="SMART" id="SM00695">
    <property type="entry name" value="DUSP"/>
    <property type="match status" value="1"/>
</dbReference>
<feature type="compositionally biased region" description="Basic and acidic residues" evidence="12">
    <location>
        <begin position="1"/>
        <end position="11"/>
    </location>
</feature>
<dbReference type="PROSITE" id="PS51283">
    <property type="entry name" value="DUSP"/>
    <property type="match status" value="1"/>
</dbReference>
<keyword evidence="9" id="KW-0788">Thiol protease</keyword>
<feature type="region of interest" description="Disordered" evidence="12">
    <location>
        <begin position="219"/>
        <end position="244"/>
    </location>
</feature>
<dbReference type="Gene3D" id="1.25.40.10">
    <property type="entry name" value="Tetratricopeptide repeat domain"/>
    <property type="match status" value="1"/>
</dbReference>
<dbReference type="Pfam" id="PF06337">
    <property type="entry name" value="DUSP"/>
    <property type="match status" value="1"/>
</dbReference>
<feature type="compositionally biased region" description="Gly residues" evidence="12">
    <location>
        <begin position="890"/>
        <end position="907"/>
    </location>
</feature>
<dbReference type="PROSITE" id="PS50865">
    <property type="entry name" value="ZF_MYND_2"/>
    <property type="match status" value="1"/>
</dbReference>
<keyword evidence="10" id="KW-0862">Zinc</keyword>
<dbReference type="SUPFAM" id="SSF144232">
    <property type="entry name" value="HIT/MYND zinc finger-like"/>
    <property type="match status" value="1"/>
</dbReference>
<dbReference type="Gene3D" id="3.90.70.10">
    <property type="entry name" value="Cysteine proteinases"/>
    <property type="match status" value="2"/>
</dbReference>
<dbReference type="InterPro" id="IPR011990">
    <property type="entry name" value="TPR-like_helical_dom_sf"/>
</dbReference>
<feature type="region of interest" description="Disordered" evidence="12">
    <location>
        <begin position="1"/>
        <end position="82"/>
    </location>
</feature>
<proteinExistence type="inferred from homology"/>
<evidence type="ECO:0000256" key="5">
    <source>
        <dbReference type="ARBA" id="ARBA00022723"/>
    </source>
</evidence>
<evidence type="ECO:0000256" key="4">
    <source>
        <dbReference type="ARBA" id="ARBA00022670"/>
    </source>
</evidence>
<feature type="domain" description="MYND-type" evidence="14">
    <location>
        <begin position="517"/>
        <end position="554"/>
    </location>
</feature>
<feature type="region of interest" description="Disordered" evidence="12">
    <location>
        <begin position="874"/>
        <end position="910"/>
    </location>
</feature>
<dbReference type="Proteomes" id="UP000291116">
    <property type="component" value="Unassembled WGS sequence"/>
</dbReference>
<feature type="region of interest" description="Disordered" evidence="12">
    <location>
        <begin position="560"/>
        <end position="580"/>
    </location>
</feature>
<dbReference type="SMART" id="SM00028">
    <property type="entry name" value="TPR"/>
    <property type="match status" value="2"/>
</dbReference>
<evidence type="ECO:0000256" key="12">
    <source>
        <dbReference type="SAM" id="MobiDB-lite"/>
    </source>
</evidence>
<dbReference type="InterPro" id="IPR002893">
    <property type="entry name" value="Znf_MYND"/>
</dbReference>
<organism evidence="16 17">
    <name type="scientific">Pseudo-nitzschia multistriata</name>
    <dbReference type="NCBI Taxonomy" id="183589"/>
    <lineage>
        <taxon>Eukaryota</taxon>
        <taxon>Sar</taxon>
        <taxon>Stramenopiles</taxon>
        <taxon>Ochrophyta</taxon>
        <taxon>Bacillariophyta</taxon>
        <taxon>Bacillariophyceae</taxon>
        <taxon>Bacillariophycidae</taxon>
        <taxon>Bacillariales</taxon>
        <taxon>Bacillariaceae</taxon>
        <taxon>Pseudo-nitzschia</taxon>
    </lineage>
</organism>
<evidence type="ECO:0000259" key="13">
    <source>
        <dbReference type="PROSITE" id="PS50235"/>
    </source>
</evidence>
<dbReference type="PANTHER" id="PTHR21646">
    <property type="entry name" value="UBIQUITIN CARBOXYL-TERMINAL HYDROLASE"/>
    <property type="match status" value="1"/>
</dbReference>
<evidence type="ECO:0000256" key="8">
    <source>
        <dbReference type="ARBA" id="ARBA00022801"/>
    </source>
</evidence>
<dbReference type="CDD" id="cd02674">
    <property type="entry name" value="Peptidase_C19R"/>
    <property type="match status" value="1"/>
</dbReference>
<name>A0A448ZDP4_9STRA</name>
<dbReference type="PROSITE" id="PS50235">
    <property type="entry name" value="USP_3"/>
    <property type="match status" value="1"/>
</dbReference>
<evidence type="ECO:0000256" key="3">
    <source>
        <dbReference type="ARBA" id="ARBA00012759"/>
    </source>
</evidence>
<feature type="compositionally biased region" description="Acidic residues" evidence="12">
    <location>
        <begin position="379"/>
        <end position="392"/>
    </location>
</feature>
<feature type="region of interest" description="Disordered" evidence="12">
    <location>
        <begin position="101"/>
        <end position="130"/>
    </location>
</feature>
<dbReference type="InterPro" id="IPR001394">
    <property type="entry name" value="Peptidase_C19_UCH"/>
</dbReference>
<dbReference type="Pfam" id="PF00443">
    <property type="entry name" value="UCH"/>
    <property type="match status" value="1"/>
</dbReference>
<evidence type="ECO:0000313" key="17">
    <source>
        <dbReference type="Proteomes" id="UP000291116"/>
    </source>
</evidence>